<keyword evidence="4" id="KW-1185">Reference proteome</keyword>
<feature type="active site" description="Proton donor/acceptor" evidence="2">
    <location>
        <position position="149"/>
    </location>
</feature>
<evidence type="ECO:0000313" key="4">
    <source>
        <dbReference type="Proteomes" id="UP000651482"/>
    </source>
</evidence>
<reference evidence="3" key="1">
    <citation type="submission" date="2020-08" db="EMBL/GenBank/DDBJ databases">
        <title>Genome public.</title>
        <authorList>
            <person name="Liu C."/>
            <person name="Sun Q."/>
        </authorList>
    </citation>
    <scope>NUCLEOTIDE SEQUENCE</scope>
    <source>
        <strain evidence="3">NSJ-40</strain>
    </source>
</reference>
<dbReference type="SUPFAM" id="SSF63817">
    <property type="entry name" value="Sortase"/>
    <property type="match status" value="1"/>
</dbReference>
<dbReference type="EMBL" id="JACRSN010000032">
    <property type="protein sequence ID" value="MBC8534981.1"/>
    <property type="molecule type" value="Genomic_DNA"/>
</dbReference>
<dbReference type="GO" id="GO:0016787">
    <property type="term" value="F:hydrolase activity"/>
    <property type="evidence" value="ECO:0007669"/>
    <property type="project" value="UniProtKB-KW"/>
</dbReference>
<keyword evidence="1" id="KW-0378">Hydrolase</keyword>
<evidence type="ECO:0000313" key="3">
    <source>
        <dbReference type="EMBL" id="MBC8534981.1"/>
    </source>
</evidence>
<dbReference type="InterPro" id="IPR005754">
    <property type="entry name" value="Sortase"/>
</dbReference>
<sequence length="261" mass="29403">MKKKTLGIIIVSVLGAAAIFCSAMFTHQYLDAKNSKAAFDDLTNLITEIDEPQKDTEAEEADLSAEELAAAEAALAREKYDALFEQNNDFIGWIKIDGTNVNYPVMQTPNKPDFYLKRSFDKTYSDYGVPYIDEACMTGISNNLVIYGHHMNDGSMFADLCKYADADFCREHPTIAFDTLSSLGKYEVVAAFKFNTNRESFKYNEYTLMDEAQFAEFMENVRARQLCDTGVTAEYGDQLLTLSTCEYTYPNGRFVVVAKKV</sequence>
<dbReference type="CDD" id="cd05826">
    <property type="entry name" value="Sortase_B"/>
    <property type="match status" value="1"/>
</dbReference>
<dbReference type="InterPro" id="IPR009835">
    <property type="entry name" value="SrtB"/>
</dbReference>
<feature type="active site" description="Acyl-thioester intermediate" evidence="2">
    <location>
        <position position="245"/>
    </location>
</feature>
<gene>
    <name evidence="3" type="ORF">IAG03_13555</name>
</gene>
<dbReference type="AlphaFoldDB" id="A0A926HTY9"/>
<organism evidence="3 4">
    <name type="scientific">Yeguia hominis</name>
    <dbReference type="NCBI Taxonomy" id="2763662"/>
    <lineage>
        <taxon>Bacteria</taxon>
        <taxon>Bacillati</taxon>
        <taxon>Bacillota</taxon>
        <taxon>Clostridia</taxon>
        <taxon>Eubacteriales</taxon>
        <taxon>Yeguiaceae</taxon>
        <taxon>Yeguia</taxon>
    </lineage>
</organism>
<name>A0A926HTY9_9FIRM</name>
<evidence type="ECO:0000256" key="1">
    <source>
        <dbReference type="ARBA" id="ARBA00022801"/>
    </source>
</evidence>
<comment type="caution">
    <text evidence="3">The sequence shown here is derived from an EMBL/GenBank/DDBJ whole genome shotgun (WGS) entry which is preliminary data.</text>
</comment>
<evidence type="ECO:0000256" key="2">
    <source>
        <dbReference type="PIRSR" id="PIRSR605754-1"/>
    </source>
</evidence>
<dbReference type="Proteomes" id="UP000651482">
    <property type="component" value="Unassembled WGS sequence"/>
</dbReference>
<protein>
    <submittedName>
        <fullName evidence="3">Class B sortase</fullName>
    </submittedName>
</protein>
<proteinExistence type="predicted"/>
<dbReference type="InterPro" id="IPR023365">
    <property type="entry name" value="Sortase_dom-sf"/>
</dbReference>
<dbReference type="RefSeq" id="WP_249320626.1">
    <property type="nucleotide sequence ID" value="NZ_JACRSN010000032.1"/>
</dbReference>
<accession>A0A926HTY9</accession>
<dbReference type="Pfam" id="PF04203">
    <property type="entry name" value="Sortase"/>
    <property type="match status" value="1"/>
</dbReference>
<dbReference type="Gene3D" id="2.40.260.10">
    <property type="entry name" value="Sortase"/>
    <property type="match status" value="1"/>
</dbReference>